<feature type="signal peptide" evidence="4">
    <location>
        <begin position="1"/>
        <end position="21"/>
    </location>
</feature>
<dbReference type="HOGENOM" id="CLU_1632012_0_0_10"/>
<keyword evidence="3" id="KW-0843">Virulence</keyword>
<evidence type="ECO:0000256" key="4">
    <source>
        <dbReference type="SAM" id="SignalP"/>
    </source>
</evidence>
<comment type="caution">
    <text evidence="5">The sequence shown here is derived from an EMBL/GenBank/DDBJ whole genome shotgun (WGS) entry which is preliminary data.</text>
</comment>
<reference evidence="5 6" key="1">
    <citation type="submission" date="2012-02" db="EMBL/GenBank/DDBJ databases">
        <title>The Genome Sequence of Bacteroides caccae CL03T12C61.</title>
        <authorList>
            <consortium name="The Broad Institute Genome Sequencing Platform"/>
            <person name="Earl A."/>
            <person name="Ward D."/>
            <person name="Feldgarden M."/>
            <person name="Gevers D."/>
            <person name="Zitomersky N.L."/>
            <person name="Coyne M.J."/>
            <person name="Comstock L.E."/>
            <person name="Young S.K."/>
            <person name="Zeng Q."/>
            <person name="Gargeya S."/>
            <person name="Fitzgerald M."/>
            <person name="Haas B."/>
            <person name="Abouelleil A."/>
            <person name="Alvarado L."/>
            <person name="Arachchi H.M."/>
            <person name="Berlin A."/>
            <person name="Chapman S.B."/>
            <person name="Gearin G."/>
            <person name="Goldberg J."/>
            <person name="Griggs A."/>
            <person name="Gujja S."/>
            <person name="Hansen M."/>
            <person name="Heiman D."/>
            <person name="Howarth C."/>
            <person name="Larimer J."/>
            <person name="Lui A."/>
            <person name="MacDonald P.J.P."/>
            <person name="McCowen C."/>
            <person name="Montmayeur A."/>
            <person name="Murphy C."/>
            <person name="Neiman D."/>
            <person name="Pearson M."/>
            <person name="Priest M."/>
            <person name="Roberts A."/>
            <person name="Saif S."/>
            <person name="Shea T."/>
            <person name="Sisk P."/>
            <person name="Stolte C."/>
            <person name="Sykes S."/>
            <person name="Wortman J."/>
            <person name="Nusbaum C."/>
            <person name="Birren B."/>
        </authorList>
    </citation>
    <scope>NUCLEOTIDE SEQUENCE [LARGE SCALE GENOMIC DNA]</scope>
    <source>
        <strain evidence="5 6">CL03T12C61</strain>
    </source>
</reference>
<comment type="subcellular location">
    <subcellularLocation>
        <location evidence="1">Secreted</location>
    </subcellularLocation>
</comment>
<sequence>MNNKTIILIIALLTCVGSVYSQGTSPALADTEGKYKYNYVPVSPVSEELMKHIMCPVNYNTGKVELSIPIYEIRTRDFTLPLRLQYDSGGIKVSAGNGVAGLGWNVDFGPTVTRSIQGNPDEEGYLIYNPDFGSWDTSYMHKMTEGMAHEQPDVFFYSTFDA</sequence>
<dbReference type="InterPro" id="IPR003284">
    <property type="entry name" value="Sal_SpvB"/>
</dbReference>
<keyword evidence="6" id="KW-1185">Reference proteome</keyword>
<dbReference type="Proteomes" id="UP000002965">
    <property type="component" value="Unassembled WGS sequence"/>
</dbReference>
<keyword evidence="2" id="KW-0964">Secreted</keyword>
<dbReference type="RefSeq" id="WP_005681935.1">
    <property type="nucleotide sequence ID" value="NZ_CAXUCB010000086.1"/>
</dbReference>
<evidence type="ECO:0000256" key="1">
    <source>
        <dbReference type="ARBA" id="ARBA00004613"/>
    </source>
</evidence>
<dbReference type="OrthoDB" id="9814627at2"/>
<name>I9PPR6_9BACE</name>
<dbReference type="PATRIC" id="fig|997873.3.peg.3290"/>
<dbReference type="Pfam" id="PF03534">
    <property type="entry name" value="SpvB"/>
    <property type="match status" value="1"/>
</dbReference>
<evidence type="ECO:0000256" key="3">
    <source>
        <dbReference type="ARBA" id="ARBA00023026"/>
    </source>
</evidence>
<protein>
    <submittedName>
        <fullName evidence="5">Uncharacterized protein</fullName>
    </submittedName>
</protein>
<keyword evidence="4" id="KW-0732">Signal</keyword>
<feature type="chain" id="PRO_5003723447" evidence="4">
    <location>
        <begin position="22"/>
        <end position="162"/>
    </location>
</feature>
<evidence type="ECO:0000313" key="5">
    <source>
        <dbReference type="EMBL" id="EIY18541.1"/>
    </source>
</evidence>
<dbReference type="EMBL" id="AGXF01000015">
    <property type="protein sequence ID" value="EIY18541.1"/>
    <property type="molecule type" value="Genomic_DNA"/>
</dbReference>
<evidence type="ECO:0000313" key="6">
    <source>
        <dbReference type="Proteomes" id="UP000002965"/>
    </source>
</evidence>
<dbReference type="GO" id="GO:0005576">
    <property type="term" value="C:extracellular region"/>
    <property type="evidence" value="ECO:0007669"/>
    <property type="project" value="UniProtKB-SubCell"/>
</dbReference>
<dbReference type="GeneID" id="75112184"/>
<organism evidence="5 6">
    <name type="scientific">Bacteroides caccae CL03T12C61</name>
    <dbReference type="NCBI Taxonomy" id="997873"/>
    <lineage>
        <taxon>Bacteria</taxon>
        <taxon>Pseudomonadati</taxon>
        <taxon>Bacteroidota</taxon>
        <taxon>Bacteroidia</taxon>
        <taxon>Bacteroidales</taxon>
        <taxon>Bacteroidaceae</taxon>
        <taxon>Bacteroides</taxon>
    </lineage>
</organism>
<evidence type="ECO:0000256" key="2">
    <source>
        <dbReference type="ARBA" id="ARBA00022525"/>
    </source>
</evidence>
<gene>
    <name evidence="5" type="ORF">HMPREF1061_03155</name>
</gene>
<accession>I9PPR6</accession>
<dbReference type="AlphaFoldDB" id="I9PPR6"/>
<proteinExistence type="predicted"/>
<dbReference type="GO" id="GO:0005737">
    <property type="term" value="C:cytoplasm"/>
    <property type="evidence" value="ECO:0007669"/>
    <property type="project" value="InterPro"/>
</dbReference>